<evidence type="ECO:0000256" key="1">
    <source>
        <dbReference type="SAM" id="MobiDB-lite"/>
    </source>
</evidence>
<proteinExistence type="predicted"/>
<accession>A0AAE0W1Y4</accession>
<evidence type="ECO:0000313" key="3">
    <source>
        <dbReference type="Proteomes" id="UP001195483"/>
    </source>
</evidence>
<reference evidence="2" key="1">
    <citation type="journal article" date="2021" name="Genome Biol. Evol.">
        <title>A High-Quality Reference Genome for a Parasitic Bivalve with Doubly Uniparental Inheritance (Bivalvia: Unionida).</title>
        <authorList>
            <person name="Smith C.H."/>
        </authorList>
    </citation>
    <scope>NUCLEOTIDE SEQUENCE</scope>
    <source>
        <strain evidence="2">CHS0354</strain>
    </source>
</reference>
<dbReference type="Proteomes" id="UP001195483">
    <property type="component" value="Unassembled WGS sequence"/>
</dbReference>
<reference evidence="2" key="2">
    <citation type="journal article" date="2021" name="Genome Biol. Evol.">
        <title>Developing a high-quality reference genome for a parasitic bivalve with doubly uniparental inheritance (Bivalvia: Unionida).</title>
        <authorList>
            <person name="Smith C.H."/>
        </authorList>
    </citation>
    <scope>NUCLEOTIDE SEQUENCE</scope>
    <source>
        <strain evidence="2">CHS0354</strain>
        <tissue evidence="2">Mantle</tissue>
    </source>
</reference>
<evidence type="ECO:0008006" key="4">
    <source>
        <dbReference type="Google" id="ProtNLM"/>
    </source>
</evidence>
<organism evidence="2 3">
    <name type="scientific">Potamilus streckersoni</name>
    <dbReference type="NCBI Taxonomy" id="2493646"/>
    <lineage>
        <taxon>Eukaryota</taxon>
        <taxon>Metazoa</taxon>
        <taxon>Spiralia</taxon>
        <taxon>Lophotrochozoa</taxon>
        <taxon>Mollusca</taxon>
        <taxon>Bivalvia</taxon>
        <taxon>Autobranchia</taxon>
        <taxon>Heteroconchia</taxon>
        <taxon>Palaeoheterodonta</taxon>
        <taxon>Unionida</taxon>
        <taxon>Unionoidea</taxon>
        <taxon>Unionidae</taxon>
        <taxon>Ambleminae</taxon>
        <taxon>Lampsilini</taxon>
        <taxon>Potamilus</taxon>
    </lineage>
</organism>
<feature type="compositionally biased region" description="Polar residues" evidence="1">
    <location>
        <begin position="10"/>
        <end position="27"/>
    </location>
</feature>
<protein>
    <recommendedName>
        <fullName evidence="4">Glycosyltransferase</fullName>
    </recommendedName>
</protein>
<dbReference type="SUPFAM" id="SSF53448">
    <property type="entry name" value="Nucleotide-diphospho-sugar transferases"/>
    <property type="match status" value="1"/>
</dbReference>
<evidence type="ECO:0000313" key="2">
    <source>
        <dbReference type="EMBL" id="KAK3597452.1"/>
    </source>
</evidence>
<dbReference type="Gene3D" id="3.90.550.10">
    <property type="entry name" value="Spore Coat Polysaccharide Biosynthesis Protein SpsA, Chain A"/>
    <property type="match status" value="1"/>
</dbReference>
<feature type="region of interest" description="Disordered" evidence="1">
    <location>
        <begin position="239"/>
        <end position="258"/>
    </location>
</feature>
<comment type="caution">
    <text evidence="2">The sequence shown here is derived from an EMBL/GenBank/DDBJ whole genome shotgun (WGS) entry which is preliminary data.</text>
</comment>
<sequence length="258" mass="29282">MDRKVPGMKGSNTQAVSPRNENNVSDTTGRRKQDNVVECCKHEFCKDNVPPKRTKSTVPGPIHFCISAGELGILAEFEPLLKSLVLHAKRTDVILHILTGNDSEKEIKNLLQRIPDTPVKFMYELVPLNRTYIISESLKNNIAIFHHSGVWGMSKAYMHEIFKNVKKCIVLDVDTVFGTDPAFLWDEFSNLGDQQLISMRITNKSEKYTMINTGVMLQDFENMRKIHFSKFYLPVAKRQCSHSPDDSGSPVGKIERIS</sequence>
<dbReference type="InterPro" id="IPR029044">
    <property type="entry name" value="Nucleotide-diphossugar_trans"/>
</dbReference>
<gene>
    <name evidence="2" type="ORF">CHS0354_041866</name>
</gene>
<dbReference type="AlphaFoldDB" id="A0AAE0W1Y4"/>
<dbReference type="EMBL" id="JAEAOA010002351">
    <property type="protein sequence ID" value="KAK3597452.1"/>
    <property type="molecule type" value="Genomic_DNA"/>
</dbReference>
<keyword evidence="3" id="KW-1185">Reference proteome</keyword>
<reference evidence="2" key="3">
    <citation type="submission" date="2023-05" db="EMBL/GenBank/DDBJ databases">
        <authorList>
            <person name="Smith C.H."/>
        </authorList>
    </citation>
    <scope>NUCLEOTIDE SEQUENCE</scope>
    <source>
        <strain evidence="2">CHS0354</strain>
        <tissue evidence="2">Mantle</tissue>
    </source>
</reference>
<feature type="region of interest" description="Disordered" evidence="1">
    <location>
        <begin position="1"/>
        <end position="31"/>
    </location>
</feature>
<name>A0AAE0W1Y4_9BIVA</name>